<name>F0XKV4_GROCL</name>
<evidence type="ECO:0000256" key="2">
    <source>
        <dbReference type="SAM" id="Phobius"/>
    </source>
</evidence>
<protein>
    <submittedName>
        <fullName evidence="3">Uncharacterized protein</fullName>
    </submittedName>
</protein>
<reference evidence="3 4" key="1">
    <citation type="journal article" date="2011" name="Proc. Natl. Acad. Sci. U.S.A.">
        <title>Genome and transcriptome analyses of the mountain pine beetle-fungal symbiont Grosmannia clavigera, a lodgepole pine pathogen.</title>
        <authorList>
            <person name="DiGuistini S."/>
            <person name="Wang Y."/>
            <person name="Liao N.Y."/>
            <person name="Taylor G."/>
            <person name="Tanguay P."/>
            <person name="Feau N."/>
            <person name="Henrissat B."/>
            <person name="Chan S.K."/>
            <person name="Hesse-Orce U."/>
            <person name="Alamouti S.M."/>
            <person name="Tsui C.K.M."/>
            <person name="Docking R.T."/>
            <person name="Levasseur A."/>
            <person name="Haridas S."/>
            <person name="Robertson G."/>
            <person name="Birol I."/>
            <person name="Holt R.A."/>
            <person name="Marra M.A."/>
            <person name="Hamelin R.C."/>
            <person name="Hirst M."/>
            <person name="Jones S.J.M."/>
            <person name="Bohlmann J."/>
            <person name="Breuil C."/>
        </authorList>
    </citation>
    <scope>NUCLEOTIDE SEQUENCE [LARGE SCALE GENOMIC DNA]</scope>
    <source>
        <strain evidence="4">kw1407 / UAMH 11150</strain>
    </source>
</reference>
<keyword evidence="2" id="KW-0812">Transmembrane</keyword>
<organism evidence="4">
    <name type="scientific">Grosmannia clavigera (strain kw1407 / UAMH 11150)</name>
    <name type="common">Blue stain fungus</name>
    <name type="synonym">Graphiocladiella clavigera</name>
    <dbReference type="NCBI Taxonomy" id="655863"/>
    <lineage>
        <taxon>Eukaryota</taxon>
        <taxon>Fungi</taxon>
        <taxon>Dikarya</taxon>
        <taxon>Ascomycota</taxon>
        <taxon>Pezizomycotina</taxon>
        <taxon>Sordariomycetes</taxon>
        <taxon>Sordariomycetidae</taxon>
        <taxon>Ophiostomatales</taxon>
        <taxon>Ophiostomataceae</taxon>
        <taxon>Leptographium</taxon>
    </lineage>
</organism>
<dbReference type="HOGENOM" id="CLU_510988_0_0_1"/>
<accession>F0XKV4</accession>
<feature type="compositionally biased region" description="Low complexity" evidence="1">
    <location>
        <begin position="343"/>
        <end position="354"/>
    </location>
</feature>
<dbReference type="Proteomes" id="UP000007796">
    <property type="component" value="Unassembled WGS sequence"/>
</dbReference>
<proteinExistence type="predicted"/>
<dbReference type="GeneID" id="25981937"/>
<keyword evidence="2" id="KW-1133">Transmembrane helix</keyword>
<dbReference type="InParanoid" id="F0XKV4"/>
<feature type="region of interest" description="Disordered" evidence="1">
    <location>
        <begin position="205"/>
        <end position="244"/>
    </location>
</feature>
<evidence type="ECO:0000256" key="1">
    <source>
        <dbReference type="SAM" id="MobiDB-lite"/>
    </source>
</evidence>
<feature type="region of interest" description="Disordered" evidence="1">
    <location>
        <begin position="86"/>
        <end position="109"/>
    </location>
</feature>
<evidence type="ECO:0000313" key="4">
    <source>
        <dbReference type="Proteomes" id="UP000007796"/>
    </source>
</evidence>
<sequence length="465" mass="49837">MALASATPSSSTVSTATNTASTTTSHRTLTITLSTVFSVIGALLLVGIGFACWRRRRRRPLFPRGISPIDDDEIETWKVGQADKASEAGGVISQANGGEEGHGPSWPRAAARHWSGVSQRARAMTVEEQYAHQANTQLTRLRGISVDSGVFAAPPLRKSPSKVIIDEEPSTPRQYYSTSYGIPESAVTVPFPSVPDSPAAMAAGAAAASSWKHQHRQSDDLASPRTGRSARSLSLEQSARPPIIGRFSLDQDRSRNSALAQLMPQGQFPGTQLPAAVHARAPNSRPGLTDETIPGDPSFLPSPRPLRKQTSRLVKQPPMAVSGASSISGSHSFWHVRTRSGRSSSVASGRSLGSEVGLQQQSQHYEEEYEEVPPLPLAPIPSQVSQPHRNRSTSNLAQTNADGNINSSKGHGYLHHQHPRFYQASVPPQLLLDDDDNSDNQGATLGGLSPRPRVPDQSRIGRAIG</sequence>
<evidence type="ECO:0000313" key="3">
    <source>
        <dbReference type="EMBL" id="EFX01832.1"/>
    </source>
</evidence>
<feature type="region of interest" description="Disordered" evidence="1">
    <location>
        <begin position="1"/>
        <end position="24"/>
    </location>
</feature>
<dbReference type="AlphaFoldDB" id="F0XKV4"/>
<keyword evidence="4" id="KW-1185">Reference proteome</keyword>
<feature type="compositionally biased region" description="Polar residues" evidence="1">
    <location>
        <begin position="382"/>
        <end position="409"/>
    </location>
</feature>
<feature type="region of interest" description="Disordered" evidence="1">
    <location>
        <begin position="281"/>
        <end position="327"/>
    </location>
</feature>
<feature type="transmembrane region" description="Helical" evidence="2">
    <location>
        <begin position="31"/>
        <end position="53"/>
    </location>
</feature>
<feature type="region of interest" description="Disordered" evidence="1">
    <location>
        <begin position="426"/>
        <end position="465"/>
    </location>
</feature>
<dbReference type="EMBL" id="GL629788">
    <property type="protein sequence ID" value="EFX01832.1"/>
    <property type="molecule type" value="Genomic_DNA"/>
</dbReference>
<dbReference type="RefSeq" id="XP_014171314.1">
    <property type="nucleotide sequence ID" value="XM_014315839.1"/>
</dbReference>
<keyword evidence="2" id="KW-0472">Membrane</keyword>
<dbReference type="eggNOG" id="ENOG502SW2Y">
    <property type="taxonomic scope" value="Eukaryota"/>
</dbReference>
<feature type="region of interest" description="Disordered" evidence="1">
    <location>
        <begin position="343"/>
        <end position="414"/>
    </location>
</feature>
<gene>
    <name evidence="3" type="ORF">CMQ_8298</name>
</gene>
<dbReference type="OrthoDB" id="4120617at2759"/>